<protein>
    <recommendedName>
        <fullName evidence="5">Annexin</fullName>
    </recommendedName>
</protein>
<evidence type="ECO:0000313" key="4">
    <source>
        <dbReference type="Proteomes" id="UP001319180"/>
    </source>
</evidence>
<accession>A0AAP2GEX1</accession>
<name>A0AAP2GEX1_9BACT</name>
<dbReference type="EMBL" id="JAHESC010000032">
    <property type="protein sequence ID" value="MBT1688882.1"/>
    <property type="molecule type" value="Genomic_DNA"/>
</dbReference>
<dbReference type="PROSITE" id="PS51897">
    <property type="entry name" value="ANNEXIN_2"/>
    <property type="match status" value="1"/>
</dbReference>
<organism evidence="3 4">
    <name type="scientific">Dawidia soli</name>
    <dbReference type="NCBI Taxonomy" id="2782352"/>
    <lineage>
        <taxon>Bacteria</taxon>
        <taxon>Pseudomonadati</taxon>
        <taxon>Bacteroidota</taxon>
        <taxon>Cytophagia</taxon>
        <taxon>Cytophagales</taxon>
        <taxon>Chryseotaleaceae</taxon>
        <taxon>Dawidia</taxon>
    </lineage>
</organism>
<dbReference type="SUPFAM" id="SSF47874">
    <property type="entry name" value="Annexin"/>
    <property type="match status" value="1"/>
</dbReference>
<evidence type="ECO:0008006" key="5">
    <source>
        <dbReference type="Google" id="ProtNLM"/>
    </source>
</evidence>
<keyword evidence="1" id="KW-0677">Repeat</keyword>
<dbReference type="GO" id="GO:0005509">
    <property type="term" value="F:calcium ion binding"/>
    <property type="evidence" value="ECO:0007669"/>
    <property type="project" value="InterPro"/>
</dbReference>
<dbReference type="RefSeq" id="WP_254092109.1">
    <property type="nucleotide sequence ID" value="NZ_JAHESC010000032.1"/>
</dbReference>
<evidence type="ECO:0000313" key="3">
    <source>
        <dbReference type="EMBL" id="MBT1688882.1"/>
    </source>
</evidence>
<dbReference type="Gene3D" id="1.10.220.10">
    <property type="entry name" value="Annexin"/>
    <property type="match status" value="1"/>
</dbReference>
<gene>
    <name evidence="3" type="ORF">KK078_20100</name>
</gene>
<dbReference type="InterPro" id="IPR037104">
    <property type="entry name" value="Annexin_sf"/>
</dbReference>
<evidence type="ECO:0000256" key="2">
    <source>
        <dbReference type="SAM" id="Phobius"/>
    </source>
</evidence>
<dbReference type="GO" id="GO:0005544">
    <property type="term" value="F:calcium-dependent phospholipid binding"/>
    <property type="evidence" value="ECO:0007669"/>
    <property type="project" value="InterPro"/>
</dbReference>
<keyword evidence="4" id="KW-1185">Reference proteome</keyword>
<sequence length="132" mass="14904">MEMTTRQLNSLKNVAVGTLLATGTATGLFLVGRHFYRRIVSSTAQKHSLDEGDPATLAKQLKMAFENDNYFGWGSNEAAIFQVFNQLPSKTMYARVQKEYMNLYNRNLNADLEDELSSDEYNQLITILAGKK</sequence>
<proteinExistence type="predicted"/>
<comment type="caution">
    <text evidence="3">The sequence shown here is derived from an EMBL/GenBank/DDBJ whole genome shotgun (WGS) entry which is preliminary data.</text>
</comment>
<keyword evidence="2" id="KW-0472">Membrane</keyword>
<dbReference type="InterPro" id="IPR018502">
    <property type="entry name" value="Annexin_repeat"/>
</dbReference>
<reference evidence="3 4" key="1">
    <citation type="submission" date="2021-05" db="EMBL/GenBank/DDBJ databases">
        <title>A Polyphasic approach of four new species of the genus Ohtaekwangia: Ohtaekwangia histidinii sp. nov., Ohtaekwangia cretensis sp. nov., Ohtaekwangia indiensis sp. nov., Ohtaekwangia reichenbachii sp. nov. from diverse environment.</title>
        <authorList>
            <person name="Octaviana S."/>
        </authorList>
    </citation>
    <scope>NUCLEOTIDE SEQUENCE [LARGE SCALE GENOMIC DNA]</scope>
    <source>
        <strain evidence="3 4">PWU37</strain>
    </source>
</reference>
<dbReference type="AlphaFoldDB" id="A0AAP2GEX1"/>
<evidence type="ECO:0000256" key="1">
    <source>
        <dbReference type="ARBA" id="ARBA00022737"/>
    </source>
</evidence>
<keyword evidence="2" id="KW-1133">Transmembrane helix</keyword>
<keyword evidence="2" id="KW-0812">Transmembrane</keyword>
<feature type="transmembrane region" description="Helical" evidence="2">
    <location>
        <begin position="14"/>
        <end position="36"/>
    </location>
</feature>
<dbReference type="Proteomes" id="UP001319180">
    <property type="component" value="Unassembled WGS sequence"/>
</dbReference>